<evidence type="ECO:0000313" key="1">
    <source>
        <dbReference type="EMBL" id="MDP9847570.1"/>
    </source>
</evidence>
<dbReference type="RefSeq" id="WP_307564645.1">
    <property type="nucleotide sequence ID" value="NZ_JAUSQU010000001.1"/>
</dbReference>
<keyword evidence="2" id="KW-1185">Reference proteome</keyword>
<dbReference type="EMBL" id="JAUSQU010000001">
    <property type="protein sequence ID" value="MDP9847570.1"/>
    <property type="molecule type" value="Genomic_DNA"/>
</dbReference>
<dbReference type="Proteomes" id="UP001225356">
    <property type="component" value="Unassembled WGS sequence"/>
</dbReference>
<name>A0ABT9QLF0_9ACTN</name>
<evidence type="ECO:0000313" key="2">
    <source>
        <dbReference type="Proteomes" id="UP001225356"/>
    </source>
</evidence>
<protein>
    <submittedName>
        <fullName evidence="1">Uncharacterized protein</fullName>
    </submittedName>
</protein>
<gene>
    <name evidence="1" type="ORF">J2853_006781</name>
</gene>
<reference evidence="1 2" key="1">
    <citation type="submission" date="2023-07" db="EMBL/GenBank/DDBJ databases">
        <title>Sequencing the genomes of 1000 actinobacteria strains.</title>
        <authorList>
            <person name="Klenk H.-P."/>
        </authorList>
    </citation>
    <scope>NUCLEOTIDE SEQUENCE [LARGE SCALE GENOMIC DNA]</scope>
    <source>
        <strain evidence="1 2">DSM 46740</strain>
    </source>
</reference>
<comment type="caution">
    <text evidence="1">The sequence shown here is derived from an EMBL/GenBank/DDBJ whole genome shotgun (WGS) entry which is preliminary data.</text>
</comment>
<sequence length="113" mass="13007">MNPSMTDMDLAALTPVDSAEELRAELERLDITADVHDGYGLALVSVWVGLVVWCKDDRYWWRTGWDARRQRFTYAWHPAIEPVRAARRIAFRYAELRKVYPPSEPAGARCDPA</sequence>
<accession>A0ABT9QLF0</accession>
<organism evidence="1 2">
    <name type="scientific">Streptosporangium lutulentum</name>
    <dbReference type="NCBI Taxonomy" id="1461250"/>
    <lineage>
        <taxon>Bacteria</taxon>
        <taxon>Bacillati</taxon>
        <taxon>Actinomycetota</taxon>
        <taxon>Actinomycetes</taxon>
        <taxon>Streptosporangiales</taxon>
        <taxon>Streptosporangiaceae</taxon>
        <taxon>Streptosporangium</taxon>
    </lineage>
</organism>
<proteinExistence type="predicted"/>